<dbReference type="Gene3D" id="3.10.300.10">
    <property type="entry name" value="Methylpurine-DNA glycosylase (MPG)"/>
    <property type="match status" value="2"/>
</dbReference>
<evidence type="ECO:0000313" key="5">
    <source>
        <dbReference type="EMBL" id="OIR18750.1"/>
    </source>
</evidence>
<dbReference type="SUPFAM" id="SSF50486">
    <property type="entry name" value="FMT C-terminal domain-like"/>
    <property type="match status" value="1"/>
</dbReference>
<keyword evidence="2" id="KW-0227">DNA damage</keyword>
<dbReference type="EMBL" id="MLJW01000002">
    <property type="protein sequence ID" value="OIR18750.1"/>
    <property type="molecule type" value="Genomic_DNA"/>
</dbReference>
<dbReference type="InterPro" id="IPR036995">
    <property type="entry name" value="MPG_sf"/>
</dbReference>
<evidence type="ECO:0000256" key="4">
    <source>
        <dbReference type="ARBA" id="ARBA00023204"/>
    </source>
</evidence>
<dbReference type="InterPro" id="IPR003180">
    <property type="entry name" value="MPG"/>
</dbReference>
<dbReference type="CDD" id="cd00540">
    <property type="entry name" value="AAG"/>
    <property type="match status" value="1"/>
</dbReference>
<dbReference type="GO" id="GO:0003677">
    <property type="term" value="F:DNA binding"/>
    <property type="evidence" value="ECO:0007669"/>
    <property type="project" value="InterPro"/>
</dbReference>
<evidence type="ECO:0000256" key="1">
    <source>
        <dbReference type="ARBA" id="ARBA00009232"/>
    </source>
</evidence>
<dbReference type="PANTHER" id="PTHR10429:SF0">
    <property type="entry name" value="DNA-3-METHYLADENINE GLYCOSYLASE"/>
    <property type="match status" value="1"/>
</dbReference>
<name>A0A1J5U358_9ZZZZ</name>
<accession>A0A1J5U358</accession>
<keyword evidence="4" id="KW-0234">DNA repair</keyword>
<comment type="caution">
    <text evidence="5">The sequence shown here is derived from an EMBL/GenBank/DDBJ whole genome shotgun (WGS) entry which is preliminary data.</text>
</comment>
<dbReference type="AlphaFoldDB" id="A0A1J5U358"/>
<organism evidence="5">
    <name type="scientific">mine drainage metagenome</name>
    <dbReference type="NCBI Taxonomy" id="410659"/>
    <lineage>
        <taxon>unclassified sequences</taxon>
        <taxon>metagenomes</taxon>
        <taxon>ecological metagenomes</taxon>
    </lineage>
</organism>
<evidence type="ECO:0000256" key="2">
    <source>
        <dbReference type="ARBA" id="ARBA00022763"/>
    </source>
</evidence>
<proteinExistence type="inferred from homology"/>
<reference evidence="5" key="1">
    <citation type="submission" date="2016-10" db="EMBL/GenBank/DDBJ databases">
        <title>Sequence of Gallionella enrichment culture.</title>
        <authorList>
            <person name="Poehlein A."/>
            <person name="Muehling M."/>
            <person name="Daniel R."/>
        </authorList>
    </citation>
    <scope>NUCLEOTIDE SEQUENCE</scope>
</reference>
<dbReference type="GO" id="GO:0006284">
    <property type="term" value="P:base-excision repair"/>
    <property type="evidence" value="ECO:0007669"/>
    <property type="project" value="InterPro"/>
</dbReference>
<comment type="similarity">
    <text evidence="1">Belongs to the DNA glycosylase MPG family.</text>
</comment>
<dbReference type="GO" id="GO:0003905">
    <property type="term" value="F:alkylbase DNA N-glycosylase activity"/>
    <property type="evidence" value="ECO:0007669"/>
    <property type="project" value="InterPro"/>
</dbReference>
<evidence type="ECO:0000256" key="3">
    <source>
        <dbReference type="ARBA" id="ARBA00022801"/>
    </source>
</evidence>
<protein>
    <submittedName>
        <fullName evidence="5">Putative 3-methyladenine DNA glycosylase</fullName>
    </submittedName>
</protein>
<sequence length="188" mass="20756">MSRILNASDFQDPDTVALARRLLGTVLASRQADGSVLRRRIIETEAYHGFDDLASHAARGRTPRNAPMFEAGGLWYVYLCYGIHEMLNLVTGPEGFPAAILLRGVEGAVGPGRLTRALGIDRRLNARPADPATGLWLEAADDPPHQFEIVASPRVGVAYAGPVWAAKPWRFRISLNSVIEWNRSQRRE</sequence>
<dbReference type="HAMAP" id="MF_00527">
    <property type="entry name" value="3MGH"/>
    <property type="match status" value="1"/>
</dbReference>
<dbReference type="InterPro" id="IPR011034">
    <property type="entry name" value="Formyl_transferase-like_C_sf"/>
</dbReference>
<dbReference type="Pfam" id="PF02245">
    <property type="entry name" value="Pur_DNA_glyco"/>
    <property type="match status" value="2"/>
</dbReference>
<gene>
    <name evidence="5" type="ORF">GALL_10900</name>
</gene>
<dbReference type="PANTHER" id="PTHR10429">
    <property type="entry name" value="DNA-3-METHYLADENINE GLYCOSYLASE"/>
    <property type="match status" value="1"/>
</dbReference>
<keyword evidence="3" id="KW-0378">Hydrolase</keyword>